<dbReference type="Gene3D" id="3.90.550.10">
    <property type="entry name" value="Spore Coat Polysaccharide Biosynthesis Protein SpsA, Chain A"/>
    <property type="match status" value="1"/>
</dbReference>
<dbReference type="RefSeq" id="WP_167916932.1">
    <property type="nucleotide sequence ID" value="NZ_JAAVJS010000004.1"/>
</dbReference>
<dbReference type="SUPFAM" id="SSF53448">
    <property type="entry name" value="Nucleotide-diphospho-sugar transferases"/>
    <property type="match status" value="1"/>
</dbReference>
<dbReference type="InterPro" id="IPR029044">
    <property type="entry name" value="Nucleotide-diphossugar_trans"/>
</dbReference>
<dbReference type="Pfam" id="PF00535">
    <property type="entry name" value="Glycos_transf_2"/>
    <property type="match status" value="1"/>
</dbReference>
<comment type="caution">
    <text evidence="2">The sequence shown here is derived from an EMBL/GenBank/DDBJ whole genome shotgun (WGS) entry which is preliminary data.</text>
</comment>
<feature type="domain" description="Glycosyltransferase 2-like" evidence="1">
    <location>
        <begin position="10"/>
        <end position="175"/>
    </location>
</feature>
<sequence>METIKKLMISILIPTYNYNVFPLAKSLEKQFIELGFPFELICIDDGSLSETNIKNEKINNLKNCKFIASKANLGLSSNRNSLVEKSKYEYLLFIDGDSVIADNNFLNKYSIFANGAFDVVYGGRVHPSIQNKNQILRWKYGVYREDKIARKREKHPYKCTLFNNTLIKKDIFNKIGFNKDITDYGHEDTLFSFQLSKLKAKVKHIDNPVLHGDIDLNSVFYKKMHKSIQNLKYIYNNNLVDPDFVTFLSIYSKIKKLKLNYPLSLTYKILKPIYNYQLTSNYASLFLFDAFRLTYFCYINLKK</sequence>
<evidence type="ECO:0000313" key="2">
    <source>
        <dbReference type="EMBL" id="NJX14687.1"/>
    </source>
</evidence>
<dbReference type="Proteomes" id="UP000760545">
    <property type="component" value="Unassembled WGS sequence"/>
</dbReference>
<dbReference type="PANTHER" id="PTHR22916">
    <property type="entry name" value="GLYCOSYLTRANSFERASE"/>
    <property type="match status" value="1"/>
</dbReference>
<protein>
    <submittedName>
        <fullName evidence="2">Glycosyltransferase family 2 protein</fullName>
    </submittedName>
</protein>
<reference evidence="2 3" key="1">
    <citation type="submission" date="2020-03" db="EMBL/GenBank/DDBJ databases">
        <title>Tamlana sp. nov, isolated from XXX.</title>
        <authorList>
            <person name="Cao W.R."/>
        </authorList>
    </citation>
    <scope>NUCLEOTIDE SEQUENCE [LARGE SCALE GENOMIC DNA]</scope>
    <source>
        <strain evidence="2 3">HST1-43</strain>
    </source>
</reference>
<keyword evidence="3" id="KW-1185">Reference proteome</keyword>
<name>A0ABX1D8J4_9FLAO</name>
<dbReference type="CDD" id="cd00761">
    <property type="entry name" value="Glyco_tranf_GTA_type"/>
    <property type="match status" value="1"/>
</dbReference>
<organism evidence="2 3">
    <name type="scientific">Tamlana crocina</name>
    <dbReference type="NCBI Taxonomy" id="393006"/>
    <lineage>
        <taxon>Bacteria</taxon>
        <taxon>Pseudomonadati</taxon>
        <taxon>Bacteroidota</taxon>
        <taxon>Flavobacteriia</taxon>
        <taxon>Flavobacteriales</taxon>
        <taxon>Flavobacteriaceae</taxon>
        <taxon>Tamlana</taxon>
    </lineage>
</organism>
<proteinExistence type="predicted"/>
<evidence type="ECO:0000313" key="3">
    <source>
        <dbReference type="Proteomes" id="UP000760545"/>
    </source>
</evidence>
<dbReference type="InterPro" id="IPR001173">
    <property type="entry name" value="Glyco_trans_2-like"/>
</dbReference>
<accession>A0ABX1D8J4</accession>
<gene>
    <name evidence="2" type="ORF">HC176_04230</name>
</gene>
<dbReference type="EMBL" id="JAAVJS010000004">
    <property type="protein sequence ID" value="NJX14687.1"/>
    <property type="molecule type" value="Genomic_DNA"/>
</dbReference>
<evidence type="ECO:0000259" key="1">
    <source>
        <dbReference type="Pfam" id="PF00535"/>
    </source>
</evidence>